<dbReference type="PANTHER" id="PTHR24421:SF62">
    <property type="entry name" value="SENSORY TRANSDUCTION HISTIDINE KINASE"/>
    <property type="match status" value="1"/>
</dbReference>
<dbReference type="CDD" id="cd16917">
    <property type="entry name" value="HATPase_UhpB-NarQ-NarX-like"/>
    <property type="match status" value="1"/>
</dbReference>
<dbReference type="EMBL" id="CP063849">
    <property type="protein sequence ID" value="QOY89471.1"/>
    <property type="molecule type" value="Genomic_DNA"/>
</dbReference>
<keyword evidence="2" id="KW-0418">Kinase</keyword>
<dbReference type="InterPro" id="IPR050482">
    <property type="entry name" value="Sensor_HK_TwoCompSys"/>
</dbReference>
<dbReference type="Gene3D" id="1.20.5.1930">
    <property type="match status" value="1"/>
</dbReference>
<evidence type="ECO:0000256" key="2">
    <source>
        <dbReference type="ARBA" id="ARBA00022777"/>
    </source>
</evidence>
<proteinExistence type="predicted"/>
<keyword evidence="7" id="KW-1185">Reference proteome</keyword>
<dbReference type="Pfam" id="PF07495">
    <property type="entry name" value="Y_Y_Y"/>
    <property type="match status" value="1"/>
</dbReference>
<dbReference type="InterPro" id="IPR003594">
    <property type="entry name" value="HATPase_dom"/>
</dbReference>
<dbReference type="PROSITE" id="PS50109">
    <property type="entry name" value="HIS_KIN"/>
    <property type="match status" value="1"/>
</dbReference>
<dbReference type="Gene3D" id="3.30.565.10">
    <property type="entry name" value="Histidine kinase-like ATPase, C-terminal domain"/>
    <property type="match status" value="1"/>
</dbReference>
<accession>A0A7S7NTL0</accession>
<keyword evidence="4" id="KW-0732">Signal</keyword>
<feature type="signal peptide" evidence="4">
    <location>
        <begin position="1"/>
        <end position="18"/>
    </location>
</feature>
<keyword evidence="1" id="KW-0808">Transferase</keyword>
<dbReference type="InterPro" id="IPR036890">
    <property type="entry name" value="HATPase_C_sf"/>
</dbReference>
<dbReference type="SMART" id="SM00387">
    <property type="entry name" value="HATPase_c"/>
    <property type="match status" value="1"/>
</dbReference>
<dbReference type="Pfam" id="PF07494">
    <property type="entry name" value="Reg_prop"/>
    <property type="match status" value="5"/>
</dbReference>
<dbReference type="InterPro" id="IPR005467">
    <property type="entry name" value="His_kinase_dom"/>
</dbReference>
<dbReference type="InterPro" id="IPR013783">
    <property type="entry name" value="Ig-like_fold"/>
</dbReference>
<evidence type="ECO:0000256" key="3">
    <source>
        <dbReference type="ARBA" id="ARBA00023012"/>
    </source>
</evidence>
<dbReference type="GO" id="GO:0046983">
    <property type="term" value="F:protein dimerization activity"/>
    <property type="evidence" value="ECO:0007669"/>
    <property type="project" value="InterPro"/>
</dbReference>
<reference evidence="6 7" key="1">
    <citation type="submission" date="2020-10" db="EMBL/GenBank/DDBJ databases">
        <title>Complete genome sequence of Paludibaculum fermentans P105T, a facultatively anaerobic acidobacterium capable of dissimilatory Fe(III) reduction.</title>
        <authorList>
            <person name="Dedysh S.N."/>
            <person name="Beletsky A.V."/>
            <person name="Kulichevskaya I.S."/>
            <person name="Mardanov A.V."/>
            <person name="Ravin N.V."/>
        </authorList>
    </citation>
    <scope>NUCLEOTIDE SEQUENCE [LARGE SCALE GENOMIC DNA]</scope>
    <source>
        <strain evidence="6 7">P105</strain>
    </source>
</reference>
<dbReference type="KEGG" id="pfer:IRI77_05835"/>
<dbReference type="SUPFAM" id="SSF63829">
    <property type="entry name" value="Calcium-dependent phosphotriesterase"/>
    <property type="match status" value="3"/>
</dbReference>
<dbReference type="AlphaFoldDB" id="A0A7S7NTL0"/>
<dbReference type="Gene3D" id="2.130.10.10">
    <property type="entry name" value="YVTN repeat-like/Quinoprotein amine dehydrogenase"/>
    <property type="match status" value="3"/>
</dbReference>
<dbReference type="InterPro" id="IPR015943">
    <property type="entry name" value="WD40/YVTN_repeat-like_dom_sf"/>
</dbReference>
<dbReference type="Gene3D" id="2.60.40.10">
    <property type="entry name" value="Immunoglobulins"/>
    <property type="match status" value="1"/>
</dbReference>
<dbReference type="InterPro" id="IPR011110">
    <property type="entry name" value="Reg_prop"/>
</dbReference>
<dbReference type="Proteomes" id="UP000593892">
    <property type="component" value="Chromosome"/>
</dbReference>
<dbReference type="RefSeq" id="WP_194451133.1">
    <property type="nucleotide sequence ID" value="NZ_CP063849.1"/>
</dbReference>
<evidence type="ECO:0000259" key="5">
    <source>
        <dbReference type="PROSITE" id="PS50109"/>
    </source>
</evidence>
<feature type="chain" id="PRO_5032317808" description="Histidine kinase domain-containing protein" evidence="4">
    <location>
        <begin position="19"/>
        <end position="977"/>
    </location>
</feature>
<gene>
    <name evidence="6" type="ORF">IRI77_05835</name>
</gene>
<dbReference type="Pfam" id="PF02518">
    <property type="entry name" value="HATPase_c"/>
    <property type="match status" value="1"/>
</dbReference>
<dbReference type="InterPro" id="IPR011712">
    <property type="entry name" value="Sig_transdc_His_kin_sub3_dim/P"/>
</dbReference>
<name>A0A7S7NTL0_PALFE</name>
<dbReference type="GO" id="GO:0000155">
    <property type="term" value="F:phosphorelay sensor kinase activity"/>
    <property type="evidence" value="ECO:0007669"/>
    <property type="project" value="InterPro"/>
</dbReference>
<keyword evidence="3" id="KW-0902">Two-component regulatory system</keyword>
<dbReference type="PANTHER" id="PTHR24421">
    <property type="entry name" value="NITRATE/NITRITE SENSOR PROTEIN NARX-RELATED"/>
    <property type="match status" value="1"/>
</dbReference>
<organism evidence="6 7">
    <name type="scientific">Paludibaculum fermentans</name>
    <dbReference type="NCBI Taxonomy" id="1473598"/>
    <lineage>
        <taxon>Bacteria</taxon>
        <taxon>Pseudomonadati</taxon>
        <taxon>Acidobacteriota</taxon>
        <taxon>Terriglobia</taxon>
        <taxon>Bryobacterales</taxon>
        <taxon>Bryobacteraceae</taxon>
        <taxon>Paludibaculum</taxon>
    </lineage>
</organism>
<evidence type="ECO:0000256" key="4">
    <source>
        <dbReference type="SAM" id="SignalP"/>
    </source>
</evidence>
<dbReference type="SUPFAM" id="SSF55874">
    <property type="entry name" value="ATPase domain of HSP90 chaperone/DNA topoisomerase II/histidine kinase"/>
    <property type="match status" value="1"/>
</dbReference>
<feature type="domain" description="Histidine kinase" evidence="5">
    <location>
        <begin position="780"/>
        <end position="977"/>
    </location>
</feature>
<evidence type="ECO:0000313" key="7">
    <source>
        <dbReference type="Proteomes" id="UP000593892"/>
    </source>
</evidence>
<dbReference type="InterPro" id="IPR011123">
    <property type="entry name" value="Y_Y_Y"/>
</dbReference>
<dbReference type="GO" id="GO:0016020">
    <property type="term" value="C:membrane"/>
    <property type="evidence" value="ECO:0007669"/>
    <property type="project" value="InterPro"/>
</dbReference>
<dbReference type="Pfam" id="PF07730">
    <property type="entry name" value="HisKA_3"/>
    <property type="match status" value="1"/>
</dbReference>
<sequence length="977" mass="105690">MVLTRLTLLLLCILPAVSGLNPQRHMSQYAHRQWSQAEGLPQDTIRALAQSRDGYLWIGTEEGLARFDGIEFTIYTRDAGQLPNNLVTALWASRDGSVWIGTAGGLARYHAGRFTIFGAKDGVPAAFITSIHEDGRGTVWVAAGLSLCRYRDGKFTRFGQENGIPAQGVRAAIVDAAGRVWVAGFGSIGVFENDRFQETTEGGSLSGGITLCLALDASGQLMAGGTNGVLLNEGGRRRLLTTADGLPATFVRALVHDRDGSVWIGTNSGLCRRVGSRIDSVGEPVFRSGEWVWCLYEDRDGNLWVGTNSGLHLFRDQSFAVFGKNEGLPSDQPTTVMQTRDGAIWVGFHDGGAGRLVESRYTPVQGLPSNEVFCLRETSDGEVLVGTRAGLTRIRGGRVASSYMPSDTVGRHNVFDAIEVAPGTVWLGTNKGVVELAKGKEANPIAGGPLLNDAVITLLAARDGSRWAGTFGSGLWRWRDGHAELITVEQGLSSNQIRSMAEDDDGTIWIGTAGGGLAFFRDGRFWRCSAVNGLPSDNVAHVTDDGSGWLWLATTRGLARVEKAKIKELVHNPAARLPVAVFGISEGLKSMNCAPGWPASSGGGRSRDGRMWFPTVAGLAAVRPERLQSEPAPPPAHVVEVRVDGADLVPTAFAILPPTSHRIEFRYAAVRLAAPESVRYRYKLEGLDAQWIEAGARRVANYNTLPSGSYRFVVSASDSRGAVLGEMASFSFRRTPHPWETMWFRWSLAAGIALVLWLISRWRILQERHRFSLVLAERARLAREIHDTLAQGYVGISSQLEAVSMLLPKDPAQAAQYLNLAQKMAHHSLTEARRSVMDLRDQALEGQTLAEAMAQTSRMMTAGRGLKATVQAEANLPVVPKETEQQLLRIAQEALNNALKHSEATHATIALRREGNSLRLRISDDGSGFDPNNAFLSAGGHFGLLGMQERAQRAGGTLRLETAPGAGTTIEVTVPLT</sequence>
<evidence type="ECO:0000256" key="1">
    <source>
        <dbReference type="ARBA" id="ARBA00022679"/>
    </source>
</evidence>
<evidence type="ECO:0000313" key="6">
    <source>
        <dbReference type="EMBL" id="QOY89471.1"/>
    </source>
</evidence>
<protein>
    <recommendedName>
        <fullName evidence="5">Histidine kinase domain-containing protein</fullName>
    </recommendedName>
</protein>